<comment type="caution">
    <text evidence="3">The sequence shown here is derived from an EMBL/GenBank/DDBJ whole genome shotgun (WGS) entry which is preliminary data.</text>
</comment>
<reference evidence="3 4" key="1">
    <citation type="submission" date="2017-06" db="EMBL/GenBank/DDBJ databases">
        <title>Ant-infecting Ophiocordyceps genomes reveal a high diversity of potential behavioral manipulation genes and a possible major role for enterotoxins.</title>
        <authorList>
            <person name="De Bekker C."/>
            <person name="Evans H.C."/>
            <person name="Brachmann A."/>
            <person name="Hughes D.P."/>
        </authorList>
    </citation>
    <scope>NUCLEOTIDE SEQUENCE [LARGE SCALE GENOMIC DNA]</scope>
    <source>
        <strain evidence="3 4">1348a</strain>
    </source>
</reference>
<evidence type="ECO:0000256" key="1">
    <source>
        <dbReference type="SAM" id="MobiDB-lite"/>
    </source>
</evidence>
<feature type="region of interest" description="Disordered" evidence="1">
    <location>
        <begin position="335"/>
        <end position="361"/>
    </location>
</feature>
<dbReference type="Proteomes" id="UP000224854">
    <property type="component" value="Unassembled WGS sequence"/>
</dbReference>
<dbReference type="OrthoDB" id="5348546at2759"/>
<feature type="domain" description="FHA" evidence="2">
    <location>
        <begin position="139"/>
        <end position="188"/>
    </location>
</feature>
<dbReference type="PROSITE" id="PS50006">
    <property type="entry name" value="FHA_DOMAIN"/>
    <property type="match status" value="1"/>
</dbReference>
<evidence type="ECO:0000313" key="4">
    <source>
        <dbReference type="Proteomes" id="UP000224854"/>
    </source>
</evidence>
<dbReference type="InterPro" id="IPR000253">
    <property type="entry name" value="FHA_dom"/>
</dbReference>
<feature type="region of interest" description="Disordered" evidence="1">
    <location>
        <begin position="379"/>
        <end position="425"/>
    </location>
</feature>
<feature type="compositionally biased region" description="Polar residues" evidence="1">
    <location>
        <begin position="405"/>
        <end position="425"/>
    </location>
</feature>
<feature type="region of interest" description="Disordered" evidence="1">
    <location>
        <begin position="1"/>
        <end position="131"/>
    </location>
</feature>
<dbReference type="AlphaFoldDB" id="A0A2C5Z8Q3"/>
<evidence type="ECO:0000259" key="2">
    <source>
        <dbReference type="PROSITE" id="PS50006"/>
    </source>
</evidence>
<feature type="compositionally biased region" description="Low complexity" evidence="1">
    <location>
        <begin position="76"/>
        <end position="87"/>
    </location>
</feature>
<keyword evidence="4" id="KW-1185">Reference proteome</keyword>
<proteinExistence type="predicted"/>
<gene>
    <name evidence="3" type="ORF">CDD82_4391</name>
</gene>
<feature type="compositionally biased region" description="Acidic residues" evidence="1">
    <location>
        <begin position="345"/>
        <end position="354"/>
    </location>
</feature>
<feature type="region of interest" description="Disordered" evidence="1">
    <location>
        <begin position="245"/>
        <end position="282"/>
    </location>
</feature>
<feature type="compositionally biased region" description="Polar residues" evidence="1">
    <location>
        <begin position="97"/>
        <end position="110"/>
    </location>
</feature>
<protein>
    <recommendedName>
        <fullName evidence="2">FHA domain-containing protein</fullName>
    </recommendedName>
</protein>
<name>A0A2C5Z8Q3_9HYPO</name>
<accession>A0A2C5Z8Q3</accession>
<dbReference type="EMBL" id="NJEU01000366">
    <property type="protein sequence ID" value="PHH75551.1"/>
    <property type="molecule type" value="Genomic_DNA"/>
</dbReference>
<sequence length="550" mass="59176">MDSSPLRPLTAEAFGEARFPRASTPTPVTGSKRPASSLLPAFEPLSSSPALPRPSKRPNTAGSNAAPCHKYPTPVPTSSTAVVSSSPLAHGYAQGRHYNSSSSHRPTSTRGPGRPAKGVARAPLSTVPSVELPANGETVSLGRSSSSSQFQLSANRLVSRLHVQARFVAGLTSKIEISCCGWNGLTLHCQGRTWELWKGDSFSSQSTHADVLIDVLDARVLIRWPSQPNLHGIFDTAAEALSEVSEWDDEDGRPLPLDSSPLRRATRIVSPESPTPAPIRSNSMSLEQSLLGLHQEDNSDSNEQEIHIYEDDSPLDDTQQAQVAHVGVSMRTDVTQSFSSSLSDHDDDPDEENDPIIHSFGPFGHNLAGRLASITTKSCVPEMSPTDGHECNGPAADTDGAIDANESSTDTASRPSSIGSAQDVTQTKLPSPLANFDPAIANHVVNQLAFSRLSSTPLSTILQNLPSDVPLGLTSDSLRLIIEATACIGVIDRPGKDAAGKPLETEYYYVAEKDEDEQRRAAVVDGLRKPSLRNCRKQHKQYYWKRPRTP</sequence>
<evidence type="ECO:0000313" key="3">
    <source>
        <dbReference type="EMBL" id="PHH75551.1"/>
    </source>
</evidence>
<organism evidence="3 4">
    <name type="scientific">Ophiocordyceps australis</name>
    <dbReference type="NCBI Taxonomy" id="1399860"/>
    <lineage>
        <taxon>Eukaryota</taxon>
        <taxon>Fungi</taxon>
        <taxon>Dikarya</taxon>
        <taxon>Ascomycota</taxon>
        <taxon>Pezizomycotina</taxon>
        <taxon>Sordariomycetes</taxon>
        <taxon>Hypocreomycetidae</taxon>
        <taxon>Hypocreales</taxon>
        <taxon>Ophiocordycipitaceae</taxon>
        <taxon>Ophiocordyceps</taxon>
    </lineage>
</organism>